<feature type="domain" description="TonB-dependent receptor plug" evidence="4">
    <location>
        <begin position="142"/>
        <end position="207"/>
    </location>
</feature>
<dbReference type="InterPro" id="IPR012910">
    <property type="entry name" value="Plug_dom"/>
</dbReference>
<accession>A0ABM7VEF0</accession>
<evidence type="ECO:0000259" key="4">
    <source>
        <dbReference type="Pfam" id="PF07715"/>
    </source>
</evidence>
<sequence length="781" mass="89137">MNQSPKLFKLFVFFGVLLLPLISKANDPKITVKGQILEAEKKEEVPFATVAIYLSENEPQPVKSGYSDMDGHFAIELPKAGNYFVSIQSMGYDPYKKSIQFDESTDMGTILLKSQVQLLESVVITGEKATGTTTPGAMTFTMDQQGTDDMEEIVGNMPGVEVDFDGNATIRGLQVTYLVNGEESGMENPLQEIPKQSIARMELMTNPPVEFASSGPVINIILKENAKIGNSFRGGLGAGNLGNLRGYTGGSIRKENLTINPWIYYSQREKRSHGSYDQLNHGQRYLEQTYNNNSGFHYGNYGTWYAYKFKDKSELSGTLRLSLSDNHSSNDNDGDIYSIDSTFQTSKNIRTSETTSFSRQAHYENKYRKKWDSGQKLSLRYFFSFNQNLSKPGQYSRITDFTDATDEVTRDEGDRSSLSNRHRIQTKFTQPLGEDMKIVGGYFFDYRLNRQTASYQTQINDGIWLDNPDRRQDAQTLTQSNDMFLSFSAKHNRFGFNAGARYKLGQTDIHQWNSNSQQYDDFTNPFSNLNSSVKFTYDLNEDASENIMLSYRNNVHPPSASQLNPFIDDSNPLWITMGNPDLKNSQNHYLELEYLKVGKDYTLKTGLFGRKVLNSVARYQWSKEDTVYNSFRNIEGISTTGLNVYFQKDLLSNLKLSSDASYTYEYMPEREGTLDKAQTYFYIKGNMEYKFLKDYRISITGRYTSTKLTNNAQVLGYGSMDFNAERKFYDGQAKVYFNVRDVFNTIEQNVLTSTDSFVRDAFTKQETRRFIVGMSFYLNGI</sequence>
<proteinExistence type="predicted"/>
<dbReference type="Gene3D" id="2.40.170.20">
    <property type="entry name" value="TonB-dependent receptor, beta-barrel domain"/>
    <property type="match status" value="1"/>
</dbReference>
<dbReference type="Proteomes" id="UP001354989">
    <property type="component" value="Chromosome"/>
</dbReference>
<keyword evidence="2" id="KW-0472">Membrane</keyword>
<dbReference type="SUPFAM" id="SSF49464">
    <property type="entry name" value="Carboxypeptidase regulatory domain-like"/>
    <property type="match status" value="1"/>
</dbReference>
<dbReference type="Pfam" id="PF07715">
    <property type="entry name" value="Plug"/>
    <property type="match status" value="1"/>
</dbReference>
<protein>
    <recommendedName>
        <fullName evidence="8">Outer membrane protein beta-barrel domain-containing protein</fullName>
    </recommendedName>
</protein>
<dbReference type="Gene3D" id="2.60.40.1120">
    <property type="entry name" value="Carboxypeptidase-like, regulatory domain"/>
    <property type="match status" value="1"/>
</dbReference>
<evidence type="ECO:0000256" key="1">
    <source>
        <dbReference type="ARBA" id="ARBA00004442"/>
    </source>
</evidence>
<keyword evidence="3" id="KW-0998">Cell outer membrane</keyword>
<dbReference type="InterPro" id="IPR036942">
    <property type="entry name" value="Beta-barrel_TonB_sf"/>
</dbReference>
<dbReference type="InterPro" id="IPR008969">
    <property type="entry name" value="CarboxyPept-like_regulatory"/>
</dbReference>
<dbReference type="Pfam" id="PF13715">
    <property type="entry name" value="CarbopepD_reg_2"/>
    <property type="match status" value="1"/>
</dbReference>
<evidence type="ECO:0000313" key="7">
    <source>
        <dbReference type="Proteomes" id="UP001354989"/>
    </source>
</evidence>
<feature type="domain" description="Outer membrane protein beta-barrel" evidence="5">
    <location>
        <begin position="372"/>
        <end position="774"/>
    </location>
</feature>
<evidence type="ECO:0008006" key="8">
    <source>
        <dbReference type="Google" id="ProtNLM"/>
    </source>
</evidence>
<organism evidence="6 7">
    <name type="scientific">Persicobacter psychrovividus</name>
    <dbReference type="NCBI Taxonomy" id="387638"/>
    <lineage>
        <taxon>Bacteria</taxon>
        <taxon>Pseudomonadati</taxon>
        <taxon>Bacteroidota</taxon>
        <taxon>Cytophagia</taxon>
        <taxon>Cytophagales</taxon>
        <taxon>Persicobacteraceae</taxon>
        <taxon>Persicobacter</taxon>
    </lineage>
</organism>
<dbReference type="InterPro" id="IPR041700">
    <property type="entry name" value="OMP_b-brl_3"/>
</dbReference>
<name>A0ABM7VEF0_9BACT</name>
<dbReference type="Pfam" id="PF14905">
    <property type="entry name" value="OMP_b-brl_3"/>
    <property type="match status" value="1"/>
</dbReference>
<evidence type="ECO:0000256" key="2">
    <source>
        <dbReference type="ARBA" id="ARBA00023136"/>
    </source>
</evidence>
<evidence type="ECO:0000313" key="6">
    <source>
        <dbReference type="EMBL" id="BDC99219.1"/>
    </source>
</evidence>
<comment type="subcellular location">
    <subcellularLocation>
        <location evidence="1">Cell outer membrane</location>
    </subcellularLocation>
</comment>
<keyword evidence="7" id="KW-1185">Reference proteome</keyword>
<gene>
    <name evidence="6" type="ORF">PEPS_15000</name>
</gene>
<reference evidence="6 7" key="1">
    <citation type="submission" date="2021-12" db="EMBL/GenBank/DDBJ databases">
        <title>Genome sequencing of bacteria with rrn-lacking chromosome and rrn-plasmid.</title>
        <authorList>
            <person name="Anda M."/>
            <person name="Iwasaki W."/>
        </authorList>
    </citation>
    <scope>NUCLEOTIDE SEQUENCE [LARGE SCALE GENOMIC DNA]</scope>
    <source>
        <strain evidence="6 7">NBRC 101262</strain>
    </source>
</reference>
<evidence type="ECO:0000256" key="3">
    <source>
        <dbReference type="ARBA" id="ARBA00023237"/>
    </source>
</evidence>
<evidence type="ECO:0000259" key="5">
    <source>
        <dbReference type="Pfam" id="PF14905"/>
    </source>
</evidence>
<dbReference type="EMBL" id="AP025292">
    <property type="protein sequence ID" value="BDC99219.1"/>
    <property type="molecule type" value="Genomic_DNA"/>
</dbReference>
<dbReference type="SUPFAM" id="SSF56935">
    <property type="entry name" value="Porins"/>
    <property type="match status" value="1"/>
</dbReference>
<dbReference type="RefSeq" id="WP_338396664.1">
    <property type="nucleotide sequence ID" value="NZ_AP025292.1"/>
</dbReference>